<dbReference type="InterPro" id="IPR011095">
    <property type="entry name" value="Dala_Dala_lig_C"/>
</dbReference>
<evidence type="ECO:0000313" key="5">
    <source>
        <dbReference type="EMBL" id="MPL77165.1"/>
    </source>
</evidence>
<proteinExistence type="inferred from homology"/>
<keyword evidence="2 5" id="KW-0436">Ligase</keyword>
<dbReference type="PANTHER" id="PTHR23132">
    <property type="entry name" value="D-ALANINE--D-ALANINE LIGASE"/>
    <property type="match status" value="1"/>
</dbReference>
<comment type="caution">
    <text evidence="5">The sequence shown here is derived from an EMBL/GenBank/DDBJ whole genome shotgun (WGS) entry which is preliminary data.</text>
</comment>
<dbReference type="EC" id="6.3.2.4" evidence="5"/>
<accession>A0A644UDV1</accession>
<dbReference type="SUPFAM" id="SSF56059">
    <property type="entry name" value="Glutathione synthetase ATP-binding domain-like"/>
    <property type="match status" value="1"/>
</dbReference>
<evidence type="ECO:0000256" key="3">
    <source>
        <dbReference type="SAM" id="MobiDB-lite"/>
    </source>
</evidence>
<dbReference type="GO" id="GO:0005524">
    <property type="term" value="F:ATP binding"/>
    <property type="evidence" value="ECO:0007669"/>
    <property type="project" value="InterPro"/>
</dbReference>
<dbReference type="Gene3D" id="3.30.1490.20">
    <property type="entry name" value="ATP-grasp fold, A domain"/>
    <property type="match status" value="1"/>
</dbReference>
<protein>
    <submittedName>
        <fullName evidence="5">D-alanine--D-alanine ligase</fullName>
        <ecNumber evidence="5">6.3.2.4</ecNumber>
    </submittedName>
</protein>
<dbReference type="AlphaFoldDB" id="A0A644UDV1"/>
<reference evidence="5" key="1">
    <citation type="submission" date="2019-08" db="EMBL/GenBank/DDBJ databases">
        <authorList>
            <person name="Kucharzyk K."/>
            <person name="Murdoch R.W."/>
            <person name="Higgins S."/>
            <person name="Loffler F."/>
        </authorList>
    </citation>
    <scope>NUCLEOTIDE SEQUENCE</scope>
</reference>
<organism evidence="5">
    <name type="scientific">bioreactor metagenome</name>
    <dbReference type="NCBI Taxonomy" id="1076179"/>
    <lineage>
        <taxon>unclassified sequences</taxon>
        <taxon>metagenomes</taxon>
        <taxon>ecological metagenomes</taxon>
    </lineage>
</organism>
<dbReference type="Gene3D" id="3.30.470.20">
    <property type="entry name" value="ATP-grasp fold, B domain"/>
    <property type="match status" value="1"/>
</dbReference>
<dbReference type="PROSITE" id="PS50975">
    <property type="entry name" value="ATP_GRASP"/>
    <property type="match status" value="1"/>
</dbReference>
<feature type="region of interest" description="Disordered" evidence="3">
    <location>
        <begin position="322"/>
        <end position="341"/>
    </location>
</feature>
<evidence type="ECO:0000256" key="2">
    <source>
        <dbReference type="ARBA" id="ARBA00022598"/>
    </source>
</evidence>
<evidence type="ECO:0000259" key="4">
    <source>
        <dbReference type="PROSITE" id="PS50975"/>
    </source>
</evidence>
<sequence length="341" mass="37487">MHIALIKSFTDKPWRSPETYGRIEKELSARWKLSSIETRDPAELKLFLDGLGPKGKVFVFNIAEYLDEKSKHSFLPGLLDGWGFDHLGSRAEVVKLGLDKAGTKRALRQAGLPTPDDFLASSADSEESVLAQAELIGFPLMVKPSLEGGHLGIDDDSIVHNSAELGRNVARIQKEFNQPALVEKYIGGEGMREFSVGVIEAEKPFFTPVEIDYASMDVAVPILSHDTAVKDLEKVAPVKEERLARELNALAWNCFKAVDARDYSRVDIRSDDSGAYVLEINVMPGLGPHSFLPEAAWALHGLSYGELMATLVETALRRLGRDDRSASDNKAATRGPEGRSL</sequence>
<dbReference type="EMBL" id="VSSQ01000104">
    <property type="protein sequence ID" value="MPL77165.1"/>
    <property type="molecule type" value="Genomic_DNA"/>
</dbReference>
<dbReference type="InterPro" id="IPR013815">
    <property type="entry name" value="ATP_grasp_subdomain_1"/>
</dbReference>
<dbReference type="GO" id="GO:0046872">
    <property type="term" value="F:metal ion binding"/>
    <property type="evidence" value="ECO:0007669"/>
    <property type="project" value="InterPro"/>
</dbReference>
<feature type="domain" description="ATP-grasp" evidence="4">
    <location>
        <begin position="104"/>
        <end position="313"/>
    </location>
</feature>
<evidence type="ECO:0000256" key="1">
    <source>
        <dbReference type="ARBA" id="ARBA00010871"/>
    </source>
</evidence>
<dbReference type="InterPro" id="IPR011761">
    <property type="entry name" value="ATP-grasp"/>
</dbReference>
<name>A0A644UDV1_9ZZZZ</name>
<comment type="similarity">
    <text evidence="1">Belongs to the D-alanine--D-alanine ligase family.</text>
</comment>
<dbReference type="GO" id="GO:0008716">
    <property type="term" value="F:D-alanine-D-alanine ligase activity"/>
    <property type="evidence" value="ECO:0007669"/>
    <property type="project" value="UniProtKB-EC"/>
</dbReference>
<gene>
    <name evidence="5" type="primary">ddl_6</name>
    <name evidence="5" type="ORF">SDC9_23017</name>
</gene>
<dbReference type="Pfam" id="PF07478">
    <property type="entry name" value="Dala_Dala_lig_C"/>
    <property type="match status" value="1"/>
</dbReference>
<dbReference type="PANTHER" id="PTHR23132:SF23">
    <property type="entry name" value="D-ALANINE--D-ALANINE LIGASE B"/>
    <property type="match status" value="1"/>
</dbReference>